<dbReference type="Proteomes" id="UP001213799">
    <property type="component" value="Unassembled WGS sequence"/>
</dbReference>
<comment type="caution">
    <text evidence="1">The sequence shown here is derived from an EMBL/GenBank/DDBJ whole genome shotgun (WGS) entry which is preliminary data.</text>
</comment>
<evidence type="ECO:0000313" key="2">
    <source>
        <dbReference type="Proteomes" id="UP001213799"/>
    </source>
</evidence>
<keyword evidence="2" id="KW-1185">Reference proteome</keyword>
<reference evidence="1" key="2">
    <citation type="submission" date="2023-01" db="EMBL/GenBank/DDBJ databases">
        <authorList>
            <person name="Petersen C."/>
        </authorList>
    </citation>
    <scope>NUCLEOTIDE SEQUENCE</scope>
    <source>
        <strain evidence="1">IBT 12815</strain>
    </source>
</reference>
<dbReference type="AlphaFoldDB" id="A0AAD6DU23"/>
<accession>A0AAD6DU23</accession>
<sequence length="93" mass="10960">MEIGHFLDLSSCINNRRNLFRIPRAWKQEKKKYPLAEYPTNYEIENYPITRLDGEEGTVEDSARELVDDMKDRNMPFSYLTLGKALSRAMGWD</sequence>
<dbReference type="GeneID" id="81591409"/>
<proteinExistence type="predicted"/>
<evidence type="ECO:0000313" key="1">
    <source>
        <dbReference type="EMBL" id="KAJ5593209.1"/>
    </source>
</evidence>
<protein>
    <submittedName>
        <fullName evidence="1">Uncharacterized protein</fullName>
    </submittedName>
</protein>
<reference evidence="1" key="1">
    <citation type="journal article" date="2023" name="IMA Fungus">
        <title>Comparative genomic study of the Penicillium genus elucidates a diverse pangenome and 15 lateral gene transfer events.</title>
        <authorList>
            <person name="Petersen C."/>
            <person name="Sorensen T."/>
            <person name="Nielsen M.R."/>
            <person name="Sondergaard T.E."/>
            <person name="Sorensen J.L."/>
            <person name="Fitzpatrick D.A."/>
            <person name="Frisvad J.C."/>
            <person name="Nielsen K.L."/>
        </authorList>
    </citation>
    <scope>NUCLEOTIDE SEQUENCE</scope>
    <source>
        <strain evidence="1">IBT 12815</strain>
    </source>
</reference>
<dbReference type="RefSeq" id="XP_056749835.1">
    <property type="nucleotide sequence ID" value="XM_056901167.1"/>
</dbReference>
<dbReference type="EMBL" id="JAQJAE010000005">
    <property type="protein sequence ID" value="KAJ5593209.1"/>
    <property type="molecule type" value="Genomic_DNA"/>
</dbReference>
<gene>
    <name evidence="1" type="ORF">N7537_010113</name>
</gene>
<name>A0AAD6DU23_9EURO</name>
<organism evidence="1 2">
    <name type="scientific">Penicillium hordei</name>
    <dbReference type="NCBI Taxonomy" id="40994"/>
    <lineage>
        <taxon>Eukaryota</taxon>
        <taxon>Fungi</taxon>
        <taxon>Dikarya</taxon>
        <taxon>Ascomycota</taxon>
        <taxon>Pezizomycotina</taxon>
        <taxon>Eurotiomycetes</taxon>
        <taxon>Eurotiomycetidae</taxon>
        <taxon>Eurotiales</taxon>
        <taxon>Aspergillaceae</taxon>
        <taxon>Penicillium</taxon>
    </lineage>
</organism>